<evidence type="ECO:0008006" key="4">
    <source>
        <dbReference type="Google" id="ProtNLM"/>
    </source>
</evidence>
<protein>
    <recommendedName>
        <fullName evidence="4">HMA domain-containing protein</fullName>
    </recommendedName>
</protein>
<dbReference type="EMBL" id="CP126657">
    <property type="protein sequence ID" value="WJZ96037.1"/>
    <property type="molecule type" value="Genomic_DNA"/>
</dbReference>
<keyword evidence="3" id="KW-1185">Reference proteome</keyword>
<evidence type="ECO:0000256" key="1">
    <source>
        <dbReference type="SAM" id="MobiDB-lite"/>
    </source>
</evidence>
<feature type="compositionally biased region" description="Basic and acidic residues" evidence="1">
    <location>
        <begin position="73"/>
        <end position="118"/>
    </location>
</feature>
<dbReference type="PANTHER" id="PTHR47005">
    <property type="entry name" value="HEAVY METAL TRANSPORT/DETOXIFICATION SUPERFAMILY PROTEIN"/>
    <property type="match status" value="1"/>
</dbReference>
<sequence length="247" mass="27208">MAECTIMVLKVDLGCERCCKKIRKLICKIPEIKEYAFHEKDNAVMIKVVCCCPEKIKTKLICKGGKIIHSIEVRAPEKPKPPAEKPKPPADKPKPPADKPKPPADKPEPPADKPKPPADKPNPQADKPKVPVPTPVTGYPPFIYPPGVCCKSCYEGRGGGPCHHGYGIPRQPPSYDGYMRLVPSYDGWPSGCRSCLGRKPPSLEDTLNGSILKISQKLDPKVEMKRAHFPREFLSAVHIQTLTPPLS</sequence>
<evidence type="ECO:0000313" key="2">
    <source>
        <dbReference type="EMBL" id="WJZ96037.1"/>
    </source>
</evidence>
<proteinExistence type="predicted"/>
<dbReference type="Proteomes" id="UP001227230">
    <property type="component" value="Chromosome 10"/>
</dbReference>
<feature type="region of interest" description="Disordered" evidence="1">
    <location>
        <begin position="73"/>
        <end position="132"/>
    </location>
</feature>
<name>A0ABY9CN53_VITVI</name>
<reference evidence="2 3" key="1">
    <citation type="journal article" date="2023" name="Hortic Res">
        <title>The complete reference genome for grapevine (Vitis vinifera L.) genetics and breeding.</title>
        <authorList>
            <person name="Shi X."/>
            <person name="Cao S."/>
            <person name="Wang X."/>
            <person name="Huang S."/>
            <person name="Wang Y."/>
            <person name="Liu Z."/>
            <person name="Liu W."/>
            <person name="Leng X."/>
            <person name="Peng Y."/>
            <person name="Wang N."/>
            <person name="Wang Y."/>
            <person name="Ma Z."/>
            <person name="Xu X."/>
            <person name="Zhang F."/>
            <person name="Xue H."/>
            <person name="Zhong H."/>
            <person name="Wang Y."/>
            <person name="Zhang K."/>
            <person name="Velt A."/>
            <person name="Avia K."/>
            <person name="Holtgrawe D."/>
            <person name="Grimplet J."/>
            <person name="Matus J.T."/>
            <person name="Ware D."/>
            <person name="Wu X."/>
            <person name="Wang H."/>
            <person name="Liu C."/>
            <person name="Fang Y."/>
            <person name="Rustenholz C."/>
            <person name="Cheng Z."/>
            <person name="Xiao H."/>
            <person name="Zhou Y."/>
        </authorList>
    </citation>
    <scope>NUCLEOTIDE SEQUENCE [LARGE SCALE GENOMIC DNA]</scope>
    <source>
        <strain evidence="3">cv. Pinot noir / PN40024</strain>
        <tissue evidence="2">Leaf</tissue>
    </source>
</reference>
<accession>A0ABY9CN53</accession>
<evidence type="ECO:0000313" key="3">
    <source>
        <dbReference type="Proteomes" id="UP001227230"/>
    </source>
</evidence>
<gene>
    <name evidence="2" type="ORF">VitviT2T_014762</name>
</gene>
<dbReference type="PANTHER" id="PTHR47005:SF5">
    <property type="entry name" value="HEAVY METAL TRANSPORT_DETOXIFICATION SUPERFAMILY PROTEIN"/>
    <property type="match status" value="1"/>
</dbReference>
<organism evidence="2 3">
    <name type="scientific">Vitis vinifera</name>
    <name type="common">Grape</name>
    <dbReference type="NCBI Taxonomy" id="29760"/>
    <lineage>
        <taxon>Eukaryota</taxon>
        <taxon>Viridiplantae</taxon>
        <taxon>Streptophyta</taxon>
        <taxon>Embryophyta</taxon>
        <taxon>Tracheophyta</taxon>
        <taxon>Spermatophyta</taxon>
        <taxon>Magnoliopsida</taxon>
        <taxon>eudicotyledons</taxon>
        <taxon>Gunneridae</taxon>
        <taxon>Pentapetalae</taxon>
        <taxon>rosids</taxon>
        <taxon>Vitales</taxon>
        <taxon>Vitaceae</taxon>
        <taxon>Viteae</taxon>
        <taxon>Vitis</taxon>
    </lineage>
</organism>